<dbReference type="GO" id="GO:0006229">
    <property type="term" value="P:dUTP biosynthetic process"/>
    <property type="evidence" value="ECO:0007669"/>
    <property type="project" value="UniProtKB-UniRule"/>
</dbReference>
<feature type="binding site" evidence="3">
    <location>
        <position position="194"/>
    </location>
    <ligand>
        <name>dCTP</name>
        <dbReference type="ChEBI" id="CHEBI:61481"/>
    </ligand>
</feature>
<evidence type="ECO:0000313" key="4">
    <source>
        <dbReference type="EMBL" id="QDU70817.1"/>
    </source>
</evidence>
<dbReference type="AlphaFoldDB" id="A0A518BV45"/>
<reference evidence="4 5" key="1">
    <citation type="submission" date="2019-02" db="EMBL/GenBank/DDBJ databases">
        <title>Deep-cultivation of Planctomycetes and their phenomic and genomic characterization uncovers novel biology.</title>
        <authorList>
            <person name="Wiegand S."/>
            <person name="Jogler M."/>
            <person name="Boedeker C."/>
            <person name="Pinto D."/>
            <person name="Vollmers J."/>
            <person name="Rivas-Marin E."/>
            <person name="Kohn T."/>
            <person name="Peeters S.H."/>
            <person name="Heuer A."/>
            <person name="Rast P."/>
            <person name="Oberbeckmann S."/>
            <person name="Bunk B."/>
            <person name="Jeske O."/>
            <person name="Meyerdierks A."/>
            <person name="Storesund J.E."/>
            <person name="Kallscheuer N."/>
            <person name="Luecker S."/>
            <person name="Lage O.M."/>
            <person name="Pohl T."/>
            <person name="Merkel B.J."/>
            <person name="Hornburger P."/>
            <person name="Mueller R.-W."/>
            <person name="Bruemmer F."/>
            <person name="Labrenz M."/>
            <person name="Spormann A.M."/>
            <person name="Op den Camp H."/>
            <person name="Overmann J."/>
            <person name="Amann R."/>
            <person name="Jetten M.S.M."/>
            <person name="Mascher T."/>
            <person name="Medema M.H."/>
            <person name="Devos D.P."/>
            <person name="Kaster A.-K."/>
            <person name="Ovreas L."/>
            <person name="Rohde M."/>
            <person name="Galperin M.Y."/>
            <person name="Jogler C."/>
        </authorList>
    </citation>
    <scope>NUCLEOTIDE SEQUENCE [LARGE SCALE GENOMIC DNA]</scope>
    <source>
        <strain evidence="4 5">Pan265</strain>
    </source>
</reference>
<dbReference type="NCBIfam" id="TIGR02274">
    <property type="entry name" value="dCTP_deam"/>
    <property type="match status" value="1"/>
</dbReference>
<dbReference type="GO" id="GO:0015949">
    <property type="term" value="P:nucleobase-containing small molecule interconversion"/>
    <property type="evidence" value="ECO:0007669"/>
    <property type="project" value="TreeGrafter"/>
</dbReference>
<gene>
    <name evidence="3 4" type="primary">dcd</name>
    <name evidence="4" type="ORF">Pan265_06540</name>
</gene>
<keyword evidence="1 3" id="KW-0378">Hydrolase</keyword>
<feature type="binding site" evidence="3">
    <location>
        <begin position="125"/>
        <end position="130"/>
    </location>
    <ligand>
        <name>dCTP</name>
        <dbReference type="ChEBI" id="CHEBI:61481"/>
    </ligand>
</feature>
<evidence type="ECO:0000313" key="5">
    <source>
        <dbReference type="Proteomes" id="UP000320386"/>
    </source>
</evidence>
<sequence length="203" mass="22321">MTKQNPTTEIGRTMAVLSDTQIRELVNIEPFEDAEKRPGRISYGVSSYGYDVRVGTLFKIFTNAPTDGGASIVDPKKFDDRNFVTVDTLETGKDHVIIPPNSFALCETVETFAIPRDLLVICVGKSTYARCGIIVNVTPLEPEWRGKVTIEISNTTPLPAKIYANEGIAQMIFLKADRVCAVSYADKAGKYQNQSGLVLPKVD</sequence>
<dbReference type="UniPathway" id="UPA00610">
    <property type="reaction ID" value="UER00665"/>
</dbReference>
<dbReference type="PANTHER" id="PTHR42680">
    <property type="entry name" value="DCTP DEAMINASE"/>
    <property type="match status" value="1"/>
</dbReference>
<dbReference type="SUPFAM" id="SSF51283">
    <property type="entry name" value="dUTPase-like"/>
    <property type="match status" value="1"/>
</dbReference>
<dbReference type="GO" id="GO:0006226">
    <property type="term" value="P:dUMP biosynthetic process"/>
    <property type="evidence" value="ECO:0007669"/>
    <property type="project" value="UniProtKB-UniPathway"/>
</dbReference>
<dbReference type="GO" id="GO:0008829">
    <property type="term" value="F:dCTP deaminase activity"/>
    <property type="evidence" value="ECO:0007669"/>
    <property type="project" value="UniProtKB-UniRule"/>
</dbReference>
<evidence type="ECO:0000256" key="1">
    <source>
        <dbReference type="ARBA" id="ARBA00022801"/>
    </source>
</evidence>
<evidence type="ECO:0000256" key="3">
    <source>
        <dbReference type="HAMAP-Rule" id="MF_00146"/>
    </source>
</evidence>
<protein>
    <recommendedName>
        <fullName evidence="3">dCTP deaminase</fullName>
        <ecNumber evidence="3">3.5.4.13</ecNumber>
    </recommendedName>
    <alternativeName>
        <fullName evidence="3">Deoxycytidine triphosphate deaminase</fullName>
    </alternativeName>
</protein>
<feature type="active site" description="Proton donor/acceptor" evidence="3">
    <location>
        <position position="151"/>
    </location>
</feature>
<evidence type="ECO:0000256" key="2">
    <source>
        <dbReference type="ARBA" id="ARBA00023080"/>
    </source>
</evidence>
<dbReference type="Gene3D" id="2.70.40.10">
    <property type="match status" value="1"/>
</dbReference>
<dbReference type="CDD" id="cd07557">
    <property type="entry name" value="trimeric_dUTPase"/>
    <property type="match status" value="1"/>
</dbReference>
<dbReference type="KEGG" id="mcad:Pan265_06540"/>
<comment type="catalytic activity">
    <reaction evidence="3">
        <text>dCTP + H2O + H(+) = dUTP + NH4(+)</text>
        <dbReference type="Rhea" id="RHEA:22680"/>
        <dbReference type="ChEBI" id="CHEBI:15377"/>
        <dbReference type="ChEBI" id="CHEBI:15378"/>
        <dbReference type="ChEBI" id="CHEBI:28938"/>
        <dbReference type="ChEBI" id="CHEBI:61481"/>
        <dbReference type="ChEBI" id="CHEBI:61555"/>
        <dbReference type="EC" id="3.5.4.13"/>
    </reaction>
</comment>
<accession>A0A518BV45</accession>
<dbReference type="PANTHER" id="PTHR42680:SF3">
    <property type="entry name" value="DCTP DEAMINASE"/>
    <property type="match status" value="1"/>
</dbReference>
<feature type="binding site" evidence="3">
    <location>
        <position position="190"/>
    </location>
    <ligand>
        <name>dCTP</name>
        <dbReference type="ChEBI" id="CHEBI:61481"/>
    </ligand>
</feature>
<proteinExistence type="inferred from homology"/>
<feature type="binding site" evidence="3">
    <location>
        <position position="170"/>
    </location>
    <ligand>
        <name>dCTP</name>
        <dbReference type="ChEBI" id="CHEBI:61481"/>
    </ligand>
</feature>
<keyword evidence="3" id="KW-0547">Nucleotide-binding</keyword>
<dbReference type="Pfam" id="PF22769">
    <property type="entry name" value="DCD"/>
    <property type="match status" value="1"/>
</dbReference>
<comment type="function">
    <text evidence="3">Catalyzes the deamination of dCTP to dUTP.</text>
</comment>
<feature type="binding site" evidence="3">
    <location>
        <position position="184"/>
    </location>
    <ligand>
        <name>dCTP</name>
        <dbReference type="ChEBI" id="CHEBI:61481"/>
    </ligand>
</feature>
<keyword evidence="2 3" id="KW-0546">Nucleotide metabolism</keyword>
<dbReference type="InterPro" id="IPR011962">
    <property type="entry name" value="dCTP_deaminase"/>
</dbReference>
<comment type="similarity">
    <text evidence="3">Belongs to the dCTP deaminase family.</text>
</comment>
<dbReference type="GO" id="GO:0000166">
    <property type="term" value="F:nucleotide binding"/>
    <property type="evidence" value="ECO:0007669"/>
    <property type="project" value="UniProtKB-KW"/>
</dbReference>
<organism evidence="4 5">
    <name type="scientific">Mucisphaera calidilacus</name>
    <dbReference type="NCBI Taxonomy" id="2527982"/>
    <lineage>
        <taxon>Bacteria</taxon>
        <taxon>Pseudomonadati</taxon>
        <taxon>Planctomycetota</taxon>
        <taxon>Phycisphaerae</taxon>
        <taxon>Phycisphaerales</taxon>
        <taxon>Phycisphaeraceae</taxon>
        <taxon>Mucisphaera</taxon>
    </lineage>
</organism>
<dbReference type="InterPro" id="IPR033704">
    <property type="entry name" value="dUTPase_trimeric"/>
</dbReference>
<dbReference type="EC" id="3.5.4.13" evidence="3"/>
<comment type="pathway">
    <text evidence="3">Pyrimidine metabolism; dUMP biosynthesis; dUMP from dCTP (dUTP route): step 1/2.</text>
</comment>
<comment type="caution">
    <text evidence="3">Lacks conserved residue(s) required for the propagation of feature annotation.</text>
</comment>
<dbReference type="EMBL" id="CP036280">
    <property type="protein sequence ID" value="QDU70817.1"/>
    <property type="molecule type" value="Genomic_DNA"/>
</dbReference>
<keyword evidence="5" id="KW-1185">Reference proteome</keyword>
<dbReference type="HAMAP" id="MF_00146">
    <property type="entry name" value="dCTP_deaminase"/>
    <property type="match status" value="1"/>
</dbReference>
<dbReference type="InterPro" id="IPR036157">
    <property type="entry name" value="dUTPase-like_sf"/>
</dbReference>
<dbReference type="Proteomes" id="UP000320386">
    <property type="component" value="Chromosome"/>
</dbReference>
<name>A0A518BV45_9BACT</name>
<comment type="subunit">
    <text evidence="3">Homotrimer.</text>
</comment>